<dbReference type="Pfam" id="PF14022">
    <property type="entry name" value="DUF4238"/>
    <property type="match status" value="1"/>
</dbReference>
<sequence>MANPPDTQYQHYIPQFLLRNFSHPYTGPEAVKKKKKRRPKIDFSSLRLYLGDPAVHSLTLDSSPPKIVELPVKHIFGITNMYKYNGDNKLTRKEQNIVEEKLSKLEGKAAYIIKKFIAAQMKEIDTVSITREEKDTLRKFLFVMKYRSPIFFKRFNYQTPEGYISDDKHIFRPYMREKGFKRPLDVWLHNLCEIIGLDMSPGKNWREKLRTSIYPPDAEWFVIHYDTMYMAFATPSDQSDEFILTDNAFSVYEGPVSYSVDRETGRKIETCYTEFHVLNVVSPRLILLLRSTLLPEKNQDANSEVQKMRKLLLDVHMSLHSDPDSAIQSELSELPVLYPGNSYLKLVNGRTILRSSQDESPSKTDAFAYTIFQLPTKQTQLLNSVILDQASMACNIVFRTKKYLHKALAYYL</sequence>
<dbReference type="InterPro" id="IPR025332">
    <property type="entry name" value="DUF4238"/>
</dbReference>
<proteinExistence type="predicted"/>
<dbReference type="Proteomes" id="UP000700596">
    <property type="component" value="Unassembled WGS sequence"/>
</dbReference>
<dbReference type="AlphaFoldDB" id="A0A9P9I880"/>
<feature type="non-terminal residue" evidence="1">
    <location>
        <position position="412"/>
    </location>
</feature>
<dbReference type="EMBL" id="JAGMWT010000029">
    <property type="protein sequence ID" value="KAH7110059.1"/>
    <property type="molecule type" value="Genomic_DNA"/>
</dbReference>
<evidence type="ECO:0008006" key="3">
    <source>
        <dbReference type="Google" id="ProtNLM"/>
    </source>
</evidence>
<accession>A0A9P9I880</accession>
<comment type="caution">
    <text evidence="1">The sequence shown here is derived from an EMBL/GenBank/DDBJ whole genome shotgun (WGS) entry which is preliminary data.</text>
</comment>
<evidence type="ECO:0000313" key="1">
    <source>
        <dbReference type="EMBL" id="KAH7110059.1"/>
    </source>
</evidence>
<organism evidence="1 2">
    <name type="scientific">Dendryphion nanum</name>
    <dbReference type="NCBI Taxonomy" id="256645"/>
    <lineage>
        <taxon>Eukaryota</taxon>
        <taxon>Fungi</taxon>
        <taxon>Dikarya</taxon>
        <taxon>Ascomycota</taxon>
        <taxon>Pezizomycotina</taxon>
        <taxon>Dothideomycetes</taxon>
        <taxon>Pleosporomycetidae</taxon>
        <taxon>Pleosporales</taxon>
        <taxon>Torulaceae</taxon>
        <taxon>Dendryphion</taxon>
    </lineage>
</organism>
<name>A0A9P9I880_9PLEO</name>
<protein>
    <recommendedName>
        <fullName evidence="3">DUF4238 domain-containing protein</fullName>
    </recommendedName>
</protein>
<gene>
    <name evidence="1" type="ORF">B0J11DRAFT_474111</name>
</gene>
<keyword evidence="2" id="KW-1185">Reference proteome</keyword>
<dbReference type="OrthoDB" id="5340163at2759"/>
<reference evidence="1" key="1">
    <citation type="journal article" date="2021" name="Nat. Commun.">
        <title>Genetic determinants of endophytism in the Arabidopsis root mycobiome.</title>
        <authorList>
            <person name="Mesny F."/>
            <person name="Miyauchi S."/>
            <person name="Thiergart T."/>
            <person name="Pickel B."/>
            <person name="Atanasova L."/>
            <person name="Karlsson M."/>
            <person name="Huettel B."/>
            <person name="Barry K.W."/>
            <person name="Haridas S."/>
            <person name="Chen C."/>
            <person name="Bauer D."/>
            <person name="Andreopoulos W."/>
            <person name="Pangilinan J."/>
            <person name="LaButti K."/>
            <person name="Riley R."/>
            <person name="Lipzen A."/>
            <person name="Clum A."/>
            <person name="Drula E."/>
            <person name="Henrissat B."/>
            <person name="Kohler A."/>
            <person name="Grigoriev I.V."/>
            <person name="Martin F.M."/>
            <person name="Hacquard S."/>
        </authorList>
    </citation>
    <scope>NUCLEOTIDE SEQUENCE</scope>
    <source>
        <strain evidence="1">MPI-CAGE-CH-0243</strain>
    </source>
</reference>
<evidence type="ECO:0000313" key="2">
    <source>
        <dbReference type="Proteomes" id="UP000700596"/>
    </source>
</evidence>